<dbReference type="AlphaFoldDB" id="H1Y8E5"/>
<reference evidence="1" key="1">
    <citation type="submission" date="2011-09" db="EMBL/GenBank/DDBJ databases">
        <title>The permanent draft genome of Mucilaginibacter paludis DSM 18603.</title>
        <authorList>
            <consortium name="US DOE Joint Genome Institute (JGI-PGF)"/>
            <person name="Lucas S."/>
            <person name="Han J."/>
            <person name="Lapidus A."/>
            <person name="Bruce D."/>
            <person name="Goodwin L."/>
            <person name="Pitluck S."/>
            <person name="Peters L."/>
            <person name="Kyrpides N."/>
            <person name="Mavromatis K."/>
            <person name="Ivanova N."/>
            <person name="Mikhailova N."/>
            <person name="Held B."/>
            <person name="Detter J.C."/>
            <person name="Tapia R."/>
            <person name="Han C."/>
            <person name="Land M."/>
            <person name="Hauser L."/>
            <person name="Markowitz V."/>
            <person name="Cheng J.-F."/>
            <person name="Hugenholtz P."/>
            <person name="Woyke T."/>
            <person name="Wu D."/>
            <person name="Tindall B."/>
            <person name="Brambilla E."/>
            <person name="Klenk H.-P."/>
            <person name="Eisen J.A."/>
        </authorList>
    </citation>
    <scope>NUCLEOTIDE SEQUENCE [LARGE SCALE GENOMIC DNA]</scope>
    <source>
        <strain evidence="1">DSM 18603</strain>
    </source>
</reference>
<dbReference type="EMBL" id="CM001403">
    <property type="protein sequence ID" value="EHQ25863.1"/>
    <property type="molecule type" value="Genomic_DNA"/>
</dbReference>
<proteinExistence type="predicted"/>
<name>H1Y8E5_9SPHI</name>
<organism evidence="1 2">
    <name type="scientific">Mucilaginibacter paludis DSM 18603</name>
    <dbReference type="NCBI Taxonomy" id="714943"/>
    <lineage>
        <taxon>Bacteria</taxon>
        <taxon>Pseudomonadati</taxon>
        <taxon>Bacteroidota</taxon>
        <taxon>Sphingobacteriia</taxon>
        <taxon>Sphingobacteriales</taxon>
        <taxon>Sphingobacteriaceae</taxon>
        <taxon>Mucilaginibacter</taxon>
    </lineage>
</organism>
<keyword evidence="2" id="KW-1185">Reference proteome</keyword>
<sequence length="74" mass="8502">MGIIETIKLITREEALEEGLEKGLERGREEGRKKEQYEFVKNLLLDTDFDITKIASLANVADSFVLQVKKDLDF</sequence>
<accession>H1Y8E5</accession>
<evidence type="ECO:0000313" key="1">
    <source>
        <dbReference type="EMBL" id="EHQ25863.1"/>
    </source>
</evidence>
<protein>
    <submittedName>
        <fullName evidence="1">Uncharacterized protein</fullName>
    </submittedName>
</protein>
<gene>
    <name evidence="1" type="ORF">Mucpa_1708</name>
</gene>
<evidence type="ECO:0000313" key="2">
    <source>
        <dbReference type="Proteomes" id="UP000002774"/>
    </source>
</evidence>
<dbReference type="Proteomes" id="UP000002774">
    <property type="component" value="Chromosome"/>
</dbReference>
<dbReference type="HOGENOM" id="CLU_2683856_0_0_10"/>